<dbReference type="InterPro" id="IPR011059">
    <property type="entry name" value="Metal-dep_hydrolase_composite"/>
</dbReference>
<dbReference type="InterPro" id="IPR011778">
    <property type="entry name" value="Hydantoinase/dihydroPyrase"/>
</dbReference>
<dbReference type="Pfam" id="PF01979">
    <property type="entry name" value="Amidohydro_1"/>
    <property type="match status" value="1"/>
</dbReference>
<comment type="catalytic activity">
    <reaction evidence="7">
        <text>5,6-dihydrouracil + H2O = 3-(carbamoylamino)propanoate + H(+)</text>
        <dbReference type="Rhea" id="RHEA:16121"/>
        <dbReference type="ChEBI" id="CHEBI:11892"/>
        <dbReference type="ChEBI" id="CHEBI:15377"/>
        <dbReference type="ChEBI" id="CHEBI:15378"/>
        <dbReference type="ChEBI" id="CHEBI:15901"/>
        <dbReference type="EC" id="3.5.2.2"/>
    </reaction>
</comment>
<evidence type="ECO:0000256" key="9">
    <source>
        <dbReference type="PIRSR" id="PIRSR611778-50"/>
    </source>
</evidence>
<keyword evidence="12" id="KW-1185">Reference proteome</keyword>
<evidence type="ECO:0000256" key="1">
    <source>
        <dbReference type="ARBA" id="ARBA00001947"/>
    </source>
</evidence>
<feature type="modified residue" description="N6-carboxylysine" evidence="9">
    <location>
        <position position="170"/>
    </location>
</feature>
<name>A0A5E4MQ36_9HEMI</name>
<evidence type="ECO:0000313" key="12">
    <source>
        <dbReference type="Proteomes" id="UP000325440"/>
    </source>
</evidence>
<evidence type="ECO:0000256" key="8">
    <source>
        <dbReference type="ARBA" id="ARBA00039113"/>
    </source>
</evidence>
<keyword evidence="5 11" id="KW-0378">Hydrolase</keyword>
<dbReference type="Gene3D" id="3.20.20.140">
    <property type="entry name" value="Metal-dependent hydrolases"/>
    <property type="match status" value="1"/>
</dbReference>
<evidence type="ECO:0000256" key="7">
    <source>
        <dbReference type="ARBA" id="ARBA00036696"/>
    </source>
</evidence>
<dbReference type="PANTHER" id="PTHR11647">
    <property type="entry name" value="HYDRANTOINASE/DIHYDROPYRIMIDINASE FAMILY MEMBER"/>
    <property type="match status" value="1"/>
</dbReference>
<dbReference type="SUPFAM" id="SSF51338">
    <property type="entry name" value="Composite domain of metallo-dependent hydrolases"/>
    <property type="match status" value="2"/>
</dbReference>
<evidence type="ECO:0000313" key="11">
    <source>
        <dbReference type="EMBL" id="VVC34417.1"/>
    </source>
</evidence>
<comment type="cofactor">
    <cofactor evidence="1">
        <name>Zn(2+)</name>
        <dbReference type="ChEBI" id="CHEBI:29105"/>
    </cofactor>
</comment>
<evidence type="ECO:0000256" key="3">
    <source>
        <dbReference type="ARBA" id="ARBA00011881"/>
    </source>
</evidence>
<dbReference type="InterPro" id="IPR050378">
    <property type="entry name" value="Metallo-dep_Hydrolases_sf"/>
</dbReference>
<keyword evidence="4" id="KW-0479">Metal-binding</keyword>
<dbReference type="SUPFAM" id="SSF51556">
    <property type="entry name" value="Metallo-dependent hydrolases"/>
    <property type="match status" value="1"/>
</dbReference>
<reference evidence="11 12" key="1">
    <citation type="submission" date="2019-08" db="EMBL/GenBank/DDBJ databases">
        <authorList>
            <person name="Alioto T."/>
            <person name="Alioto T."/>
            <person name="Gomez Garrido J."/>
        </authorList>
    </citation>
    <scope>NUCLEOTIDE SEQUENCE [LARGE SCALE GENOMIC DNA]</scope>
</reference>
<dbReference type="OrthoDB" id="10258955at2759"/>
<evidence type="ECO:0000256" key="4">
    <source>
        <dbReference type="ARBA" id="ARBA00022723"/>
    </source>
</evidence>
<dbReference type="InterPro" id="IPR006680">
    <property type="entry name" value="Amidohydro-rel"/>
</dbReference>
<dbReference type="GO" id="GO:0004157">
    <property type="term" value="F:dihydropyrimidinase activity"/>
    <property type="evidence" value="ECO:0007669"/>
    <property type="project" value="UniProtKB-EC"/>
</dbReference>
<comment type="PTM">
    <text evidence="9">Carbamylation allows a single lysine to coordinate two divalent metal cations.</text>
</comment>
<organism evidence="11 12">
    <name type="scientific">Cinara cedri</name>
    <dbReference type="NCBI Taxonomy" id="506608"/>
    <lineage>
        <taxon>Eukaryota</taxon>
        <taxon>Metazoa</taxon>
        <taxon>Ecdysozoa</taxon>
        <taxon>Arthropoda</taxon>
        <taxon>Hexapoda</taxon>
        <taxon>Insecta</taxon>
        <taxon>Pterygota</taxon>
        <taxon>Neoptera</taxon>
        <taxon>Paraneoptera</taxon>
        <taxon>Hemiptera</taxon>
        <taxon>Sternorrhyncha</taxon>
        <taxon>Aphidomorpha</taxon>
        <taxon>Aphidoidea</taxon>
        <taxon>Aphididae</taxon>
        <taxon>Lachninae</taxon>
        <taxon>Cinara</taxon>
    </lineage>
</organism>
<dbReference type="EMBL" id="CABPRJ010000994">
    <property type="protein sequence ID" value="VVC34417.1"/>
    <property type="molecule type" value="Genomic_DNA"/>
</dbReference>
<comment type="similarity">
    <text evidence="2">Belongs to the metallo-dependent hydrolases superfamily. Hydantoinase/dihydropyrimidinase family.</text>
</comment>
<evidence type="ECO:0000256" key="2">
    <source>
        <dbReference type="ARBA" id="ARBA00008829"/>
    </source>
</evidence>
<dbReference type="AlphaFoldDB" id="A0A5E4MQ36"/>
<protein>
    <recommendedName>
        <fullName evidence="8">dihydropyrimidinase</fullName>
        <ecNumber evidence="8">3.5.2.2</ecNumber>
    </recommendedName>
</protein>
<dbReference type="GO" id="GO:0046872">
    <property type="term" value="F:metal ion binding"/>
    <property type="evidence" value="ECO:0007669"/>
    <property type="project" value="UniProtKB-KW"/>
</dbReference>
<dbReference type="FunFam" id="3.20.20.140:FF:000001">
    <property type="entry name" value="Dihydropyrimidinase like 3"/>
    <property type="match status" value="1"/>
</dbReference>
<evidence type="ECO:0000256" key="5">
    <source>
        <dbReference type="ARBA" id="ARBA00022801"/>
    </source>
</evidence>
<dbReference type="EC" id="3.5.2.2" evidence="8"/>
<keyword evidence="6" id="KW-0862">Zinc</keyword>
<accession>A0A5E4MQ36</accession>
<sequence>MANLTNPVKKVPIHLQSSQNRILIKNGKVVNADRIIDSDVYIEDGVIKMVGCNLIIPGGTRIIDASSMLVIPGGIDPHTHLELELMGAVSVDDFYQGTKAAIAGGTTMIIDSALPSKGESLLDAFHKWRTRATNKVCCDYALHVGVVSWSDQVKREMEDLCKSHGVNSFKMFMAYKGIFMLNDSDLYNSFEACKELGAIPVVHAENGDIVYENTKRLLNSGVKGPQGHALSRPEEVEAEAVNRACTLSNQVGSPLYVAPIMSKSAAEVLAKHRADQIKQNGNTKIFGETLAAAIGTHWNEKLLTSWHHAAAHVLSPPLSSDPNTSPYLLNMLARDKLQTTGSNNTTFNYDQKSLGKDDFSKIPNGVNGIEDRMSVVWEKGVESGLIDPCHFVAITSTNAAKIFNIYPKKGCINVGSDADIVIWNPKGKRTISAKTHHQAVDYNIFEGIECHGVPEYVLVGGRVCVDEGILKVVQGLGKYIPMSTNSEFVYSNEKVSEKIDEVNGLNEEIDDVNTKTLNLQISPPSSVTSEVTTCTKSPMIHTGKGMRMEGQRDLQSSTFSISSEFDDPVKKSSIRVKNPPGGQSLGFW</sequence>
<dbReference type="CDD" id="cd01314">
    <property type="entry name" value="D-HYD"/>
    <property type="match status" value="1"/>
</dbReference>
<dbReference type="GO" id="GO:0006208">
    <property type="term" value="P:pyrimidine nucleobase catabolic process"/>
    <property type="evidence" value="ECO:0007669"/>
    <property type="project" value="TreeGrafter"/>
</dbReference>
<gene>
    <name evidence="11" type="ORF">CINCED_3A002622</name>
</gene>
<evidence type="ECO:0000256" key="6">
    <source>
        <dbReference type="ARBA" id="ARBA00022833"/>
    </source>
</evidence>
<dbReference type="InterPro" id="IPR032466">
    <property type="entry name" value="Metal_Hydrolase"/>
</dbReference>
<evidence type="ECO:0000259" key="10">
    <source>
        <dbReference type="Pfam" id="PF01979"/>
    </source>
</evidence>
<proteinExistence type="inferred from homology"/>
<dbReference type="Proteomes" id="UP000325440">
    <property type="component" value="Unassembled WGS sequence"/>
</dbReference>
<comment type="subunit">
    <text evidence="3">Homotetramer.</text>
</comment>
<dbReference type="NCBIfam" id="TIGR02033">
    <property type="entry name" value="D-hydantoinase"/>
    <property type="match status" value="1"/>
</dbReference>
<feature type="domain" description="Amidohydrolase-related" evidence="10">
    <location>
        <begin position="69"/>
        <end position="463"/>
    </location>
</feature>
<dbReference type="GO" id="GO:0005829">
    <property type="term" value="C:cytosol"/>
    <property type="evidence" value="ECO:0007669"/>
    <property type="project" value="TreeGrafter"/>
</dbReference>
<dbReference type="PANTHER" id="PTHR11647:SF1">
    <property type="entry name" value="COLLAPSIN RESPONSE MEDIATOR PROTEIN"/>
    <property type="match status" value="1"/>
</dbReference>
<dbReference type="Gene3D" id="2.30.40.10">
    <property type="entry name" value="Urease, subunit C, domain 1"/>
    <property type="match status" value="1"/>
</dbReference>